<sequence>MFSNKGGDVLRSAASPFHEVTRPGSSDRKMEASWIFWPLRCVSWWSLIRPCQVWLSNICMRWILADVQLEATY</sequence>
<reference evidence="1 2" key="1">
    <citation type="submission" date="2018-03" db="EMBL/GenBank/DDBJ databases">
        <title>Draft genome sequence of Rohu Carp (Labeo rohita).</title>
        <authorList>
            <person name="Das P."/>
            <person name="Kushwaha B."/>
            <person name="Joshi C.G."/>
            <person name="Kumar D."/>
            <person name="Nagpure N.S."/>
            <person name="Sahoo L."/>
            <person name="Das S.P."/>
            <person name="Bit A."/>
            <person name="Patnaik S."/>
            <person name="Meher P.K."/>
            <person name="Jayasankar P."/>
            <person name="Koringa P.G."/>
            <person name="Patel N.V."/>
            <person name="Hinsu A.T."/>
            <person name="Kumar R."/>
            <person name="Pandey M."/>
            <person name="Agarwal S."/>
            <person name="Srivastava S."/>
            <person name="Singh M."/>
            <person name="Iquebal M.A."/>
            <person name="Jaiswal S."/>
            <person name="Angadi U.B."/>
            <person name="Kumar N."/>
            <person name="Raza M."/>
            <person name="Shah T.M."/>
            <person name="Rai A."/>
            <person name="Jena J.K."/>
        </authorList>
    </citation>
    <scope>NUCLEOTIDE SEQUENCE [LARGE SCALE GENOMIC DNA]</scope>
    <source>
        <strain evidence="1">DASCIFA01</strain>
        <tissue evidence="1">Testis</tissue>
    </source>
</reference>
<comment type="caution">
    <text evidence="1">The sequence shown here is derived from an EMBL/GenBank/DDBJ whole genome shotgun (WGS) entry which is preliminary data.</text>
</comment>
<dbReference type="EMBL" id="QBIY01013298">
    <property type="protein sequence ID" value="RXN08767.1"/>
    <property type="molecule type" value="Genomic_DNA"/>
</dbReference>
<keyword evidence="2" id="KW-1185">Reference proteome</keyword>
<proteinExistence type="predicted"/>
<evidence type="ECO:0000313" key="2">
    <source>
        <dbReference type="Proteomes" id="UP000290572"/>
    </source>
</evidence>
<protein>
    <submittedName>
        <fullName evidence="1">Uncharacterized protein</fullName>
    </submittedName>
</protein>
<dbReference type="AlphaFoldDB" id="A0A498LTL1"/>
<organism evidence="1 2">
    <name type="scientific">Labeo rohita</name>
    <name type="common">Indian major carp</name>
    <name type="synonym">Cyprinus rohita</name>
    <dbReference type="NCBI Taxonomy" id="84645"/>
    <lineage>
        <taxon>Eukaryota</taxon>
        <taxon>Metazoa</taxon>
        <taxon>Chordata</taxon>
        <taxon>Craniata</taxon>
        <taxon>Vertebrata</taxon>
        <taxon>Euteleostomi</taxon>
        <taxon>Actinopterygii</taxon>
        <taxon>Neopterygii</taxon>
        <taxon>Teleostei</taxon>
        <taxon>Ostariophysi</taxon>
        <taxon>Cypriniformes</taxon>
        <taxon>Cyprinidae</taxon>
        <taxon>Labeoninae</taxon>
        <taxon>Labeonini</taxon>
        <taxon>Labeo</taxon>
    </lineage>
</organism>
<gene>
    <name evidence="1" type="ORF">ROHU_031594</name>
</gene>
<name>A0A498LTL1_LABRO</name>
<evidence type="ECO:0000313" key="1">
    <source>
        <dbReference type="EMBL" id="RXN08767.1"/>
    </source>
</evidence>
<accession>A0A498LTL1</accession>
<dbReference type="Proteomes" id="UP000290572">
    <property type="component" value="Unassembled WGS sequence"/>
</dbReference>